<organism evidence="1 2">
    <name type="scientific">Clostridium moniliforme</name>
    <dbReference type="NCBI Taxonomy" id="39489"/>
    <lineage>
        <taxon>Bacteria</taxon>
        <taxon>Bacillati</taxon>
        <taxon>Bacillota</taxon>
        <taxon>Clostridia</taxon>
        <taxon>Eubacteriales</taxon>
        <taxon>Clostridiaceae</taxon>
        <taxon>Clostridium</taxon>
    </lineage>
</organism>
<gene>
    <name evidence="1" type="ORF">J2Z53_001363</name>
</gene>
<dbReference type="RefSeq" id="WP_209796677.1">
    <property type="nucleotide sequence ID" value="NZ_JAGGJZ010000003.1"/>
</dbReference>
<name>A0ABS4F0K8_9CLOT</name>
<proteinExistence type="predicted"/>
<comment type="caution">
    <text evidence="1">The sequence shown here is derived from an EMBL/GenBank/DDBJ whole genome shotgun (WGS) entry which is preliminary data.</text>
</comment>
<keyword evidence="2" id="KW-1185">Reference proteome</keyword>
<dbReference type="Proteomes" id="UP000783390">
    <property type="component" value="Unassembled WGS sequence"/>
</dbReference>
<evidence type="ECO:0000313" key="2">
    <source>
        <dbReference type="Proteomes" id="UP000783390"/>
    </source>
</evidence>
<evidence type="ECO:0000313" key="1">
    <source>
        <dbReference type="EMBL" id="MBP1889780.1"/>
    </source>
</evidence>
<sequence>MKKELQIVKEFLEENKWSGIVINDNGYSIDSIEGEECIILNVRDGGNIPFVFIIGKEDQITIEYDETFKYLINTIHIENDTYFMDMEQV</sequence>
<reference evidence="1 2" key="1">
    <citation type="submission" date="2021-03" db="EMBL/GenBank/DDBJ databases">
        <title>Genomic Encyclopedia of Type Strains, Phase IV (KMG-IV): sequencing the most valuable type-strain genomes for metagenomic binning, comparative biology and taxonomic classification.</title>
        <authorList>
            <person name="Goeker M."/>
        </authorList>
    </citation>
    <scope>NUCLEOTIDE SEQUENCE [LARGE SCALE GENOMIC DNA]</scope>
    <source>
        <strain evidence="1 2">DSM 3984</strain>
    </source>
</reference>
<protein>
    <submittedName>
        <fullName evidence="1">Uncharacterized protein</fullName>
    </submittedName>
</protein>
<accession>A0ABS4F0K8</accession>
<dbReference type="EMBL" id="JAGGJZ010000003">
    <property type="protein sequence ID" value="MBP1889780.1"/>
    <property type="molecule type" value="Genomic_DNA"/>
</dbReference>